<feature type="transmembrane region" description="Helical" evidence="1">
    <location>
        <begin position="6"/>
        <end position="30"/>
    </location>
</feature>
<keyword evidence="1" id="KW-0472">Membrane</keyword>
<evidence type="ECO:0000256" key="1">
    <source>
        <dbReference type="SAM" id="Phobius"/>
    </source>
</evidence>
<dbReference type="EMBL" id="LAZR01045340">
    <property type="protein sequence ID" value="KKK99098.1"/>
    <property type="molecule type" value="Genomic_DNA"/>
</dbReference>
<keyword evidence="1" id="KW-0812">Transmembrane</keyword>
<feature type="non-terminal residue" evidence="2">
    <location>
        <position position="1"/>
    </location>
</feature>
<dbReference type="AlphaFoldDB" id="A0A0F8ZZ39"/>
<keyword evidence="1" id="KW-1133">Transmembrane helix</keyword>
<name>A0A0F8ZZ39_9ZZZZ</name>
<comment type="caution">
    <text evidence="2">The sequence shown here is derived from an EMBL/GenBank/DDBJ whole genome shotgun (WGS) entry which is preliminary data.</text>
</comment>
<sequence length="41" mass="4603">DLAVVQTAILMIAISMVTTNLIVDLSYGWLDPRVRDLQTKE</sequence>
<accession>A0A0F8ZZ39</accession>
<protein>
    <recommendedName>
        <fullName evidence="3">ABC transmembrane type-1 domain-containing protein</fullName>
    </recommendedName>
</protein>
<proteinExistence type="predicted"/>
<evidence type="ECO:0008006" key="3">
    <source>
        <dbReference type="Google" id="ProtNLM"/>
    </source>
</evidence>
<evidence type="ECO:0000313" key="2">
    <source>
        <dbReference type="EMBL" id="KKK99098.1"/>
    </source>
</evidence>
<reference evidence="2" key="1">
    <citation type="journal article" date="2015" name="Nature">
        <title>Complex archaea that bridge the gap between prokaryotes and eukaryotes.</title>
        <authorList>
            <person name="Spang A."/>
            <person name="Saw J.H."/>
            <person name="Jorgensen S.L."/>
            <person name="Zaremba-Niedzwiedzka K."/>
            <person name="Martijn J."/>
            <person name="Lind A.E."/>
            <person name="van Eijk R."/>
            <person name="Schleper C."/>
            <person name="Guy L."/>
            <person name="Ettema T.J."/>
        </authorList>
    </citation>
    <scope>NUCLEOTIDE SEQUENCE</scope>
</reference>
<organism evidence="2">
    <name type="scientific">marine sediment metagenome</name>
    <dbReference type="NCBI Taxonomy" id="412755"/>
    <lineage>
        <taxon>unclassified sequences</taxon>
        <taxon>metagenomes</taxon>
        <taxon>ecological metagenomes</taxon>
    </lineage>
</organism>
<gene>
    <name evidence="2" type="ORF">LCGC14_2636130</name>
</gene>